<keyword evidence="3" id="KW-1185">Reference proteome</keyword>
<gene>
    <name evidence="2" type="ORF">NEOLEDRAFT_87313</name>
</gene>
<dbReference type="InParanoid" id="A0A165MXX7"/>
<dbReference type="AlphaFoldDB" id="A0A165MXX7"/>
<evidence type="ECO:0000313" key="2">
    <source>
        <dbReference type="EMBL" id="KZT18921.1"/>
    </source>
</evidence>
<feature type="region of interest" description="Disordered" evidence="1">
    <location>
        <begin position="77"/>
        <end position="97"/>
    </location>
</feature>
<organism evidence="2 3">
    <name type="scientific">Neolentinus lepideus HHB14362 ss-1</name>
    <dbReference type="NCBI Taxonomy" id="1314782"/>
    <lineage>
        <taxon>Eukaryota</taxon>
        <taxon>Fungi</taxon>
        <taxon>Dikarya</taxon>
        <taxon>Basidiomycota</taxon>
        <taxon>Agaricomycotina</taxon>
        <taxon>Agaricomycetes</taxon>
        <taxon>Gloeophyllales</taxon>
        <taxon>Gloeophyllaceae</taxon>
        <taxon>Neolentinus</taxon>
    </lineage>
</organism>
<evidence type="ECO:0000256" key="1">
    <source>
        <dbReference type="SAM" id="MobiDB-lite"/>
    </source>
</evidence>
<reference evidence="2 3" key="1">
    <citation type="journal article" date="2016" name="Mol. Biol. Evol.">
        <title>Comparative Genomics of Early-Diverging Mushroom-Forming Fungi Provides Insights into the Origins of Lignocellulose Decay Capabilities.</title>
        <authorList>
            <person name="Nagy L.G."/>
            <person name="Riley R."/>
            <person name="Tritt A."/>
            <person name="Adam C."/>
            <person name="Daum C."/>
            <person name="Floudas D."/>
            <person name="Sun H."/>
            <person name="Yadav J.S."/>
            <person name="Pangilinan J."/>
            <person name="Larsson K.H."/>
            <person name="Matsuura K."/>
            <person name="Barry K."/>
            <person name="Labutti K."/>
            <person name="Kuo R."/>
            <person name="Ohm R.A."/>
            <person name="Bhattacharya S.S."/>
            <person name="Shirouzu T."/>
            <person name="Yoshinaga Y."/>
            <person name="Martin F.M."/>
            <person name="Grigoriev I.V."/>
            <person name="Hibbett D.S."/>
        </authorList>
    </citation>
    <scope>NUCLEOTIDE SEQUENCE [LARGE SCALE GENOMIC DNA]</scope>
    <source>
        <strain evidence="2 3">HHB14362 ss-1</strain>
    </source>
</reference>
<protein>
    <submittedName>
        <fullName evidence="2">Uncharacterized protein</fullName>
    </submittedName>
</protein>
<dbReference type="EMBL" id="KV425657">
    <property type="protein sequence ID" value="KZT18921.1"/>
    <property type="molecule type" value="Genomic_DNA"/>
</dbReference>
<name>A0A165MXX7_9AGAM</name>
<evidence type="ECO:0000313" key="3">
    <source>
        <dbReference type="Proteomes" id="UP000076761"/>
    </source>
</evidence>
<proteinExistence type="predicted"/>
<sequence length="174" mass="19056">MRFANTALNAVSIHAACCDADTYRESTPSTSPSYYNVCKPSKFNVDVPTSASALSKRKRTVTQLAYLTCSTRRAVLADRSNARSSPTPPSTRSRYDAGFCDADTSRARDQDWESNAPNIVHPHLRLHPTLVLAPGNARRDTRLRYSTCGGLNHNGESTPNFADTVDVSFVLLCT</sequence>
<dbReference type="Proteomes" id="UP000076761">
    <property type="component" value="Unassembled WGS sequence"/>
</dbReference>
<accession>A0A165MXX7</accession>